<keyword evidence="2" id="KW-0808">Transferase</keyword>
<sequence>MTLPLPTPDPRARRRLEIGLALLADGQPAEAADAIRAAIEIDPGDPETRYALGQALEAAGGDAAAAYRAALELDPDDRMGAAVRLALIGAAPVPAQLPEAHVRTLFDQYAPRFDTALVQALRYRGPELLRQAVDRVVPHGPLDILDLGCGTGLAGIAFADRRRRLDGIDLSPGMILQAMARRLYDRLEPGEIVASLAEWPERYDLALAADVAVYIGDLAPLFAATRRVLRPGGLFALTLEAQDGADGTGWRLGDHHRYQHSAAYLRDAAAGAGFTVVGIDSAWTRTENKVPLPGWVAVLRAA</sequence>
<gene>
    <name evidence="6" type="ORF">P409_06665</name>
</gene>
<keyword evidence="1" id="KW-0489">Methyltransferase</keyword>
<dbReference type="SUPFAM" id="SSF48452">
    <property type="entry name" value="TPR-like"/>
    <property type="match status" value="1"/>
</dbReference>
<evidence type="ECO:0000256" key="2">
    <source>
        <dbReference type="ARBA" id="ARBA00022679"/>
    </source>
</evidence>
<dbReference type="SUPFAM" id="SSF53335">
    <property type="entry name" value="S-adenosyl-L-methionine-dependent methyltransferases"/>
    <property type="match status" value="1"/>
</dbReference>
<evidence type="ECO:0000313" key="6">
    <source>
        <dbReference type="EMBL" id="KGM35056.1"/>
    </source>
</evidence>
<evidence type="ECO:0000313" key="7">
    <source>
        <dbReference type="Proteomes" id="UP000029995"/>
    </source>
</evidence>
<comment type="caution">
    <text evidence="6">The sequence shown here is derived from an EMBL/GenBank/DDBJ whole genome shotgun (WGS) entry which is preliminary data.</text>
</comment>
<feature type="repeat" description="TPR" evidence="4">
    <location>
        <begin position="12"/>
        <end position="45"/>
    </location>
</feature>
<dbReference type="InterPro" id="IPR013217">
    <property type="entry name" value="Methyltransf_12"/>
</dbReference>
<keyword evidence="3" id="KW-0949">S-adenosyl-L-methionine</keyword>
<dbReference type="PANTHER" id="PTHR43464">
    <property type="entry name" value="METHYLTRANSFERASE"/>
    <property type="match status" value="1"/>
</dbReference>
<dbReference type="Pfam" id="PF08242">
    <property type="entry name" value="Methyltransf_12"/>
    <property type="match status" value="1"/>
</dbReference>
<dbReference type="GO" id="GO:0008168">
    <property type="term" value="F:methyltransferase activity"/>
    <property type="evidence" value="ECO:0007669"/>
    <property type="project" value="UniProtKB-KW"/>
</dbReference>
<keyword evidence="4" id="KW-0802">TPR repeat</keyword>
<evidence type="ECO:0000259" key="5">
    <source>
        <dbReference type="Pfam" id="PF08242"/>
    </source>
</evidence>
<dbReference type="Gene3D" id="1.25.40.10">
    <property type="entry name" value="Tetratricopeptide repeat domain"/>
    <property type="match status" value="1"/>
</dbReference>
<dbReference type="EMBL" id="JANX01000051">
    <property type="protein sequence ID" value="KGM35056.1"/>
    <property type="molecule type" value="Genomic_DNA"/>
</dbReference>
<evidence type="ECO:0000256" key="3">
    <source>
        <dbReference type="ARBA" id="ARBA00022691"/>
    </source>
</evidence>
<dbReference type="Gene3D" id="3.40.50.150">
    <property type="entry name" value="Vaccinia Virus protein VP39"/>
    <property type="match status" value="1"/>
</dbReference>
<dbReference type="SMART" id="SM00028">
    <property type="entry name" value="TPR"/>
    <property type="match status" value="2"/>
</dbReference>
<dbReference type="InterPro" id="IPR019734">
    <property type="entry name" value="TPR_rpt"/>
</dbReference>
<dbReference type="GO" id="GO:0032259">
    <property type="term" value="P:methylation"/>
    <property type="evidence" value="ECO:0007669"/>
    <property type="project" value="UniProtKB-KW"/>
</dbReference>
<accession>A0A0A0D8L0</accession>
<feature type="domain" description="Methyltransferase type 12" evidence="5">
    <location>
        <begin position="145"/>
        <end position="235"/>
    </location>
</feature>
<protein>
    <recommendedName>
        <fullName evidence="5">Methyltransferase type 12 domain-containing protein</fullName>
    </recommendedName>
</protein>
<dbReference type="PROSITE" id="PS50005">
    <property type="entry name" value="TPR"/>
    <property type="match status" value="1"/>
</dbReference>
<dbReference type="InterPro" id="IPR011990">
    <property type="entry name" value="TPR-like_helical_dom_sf"/>
</dbReference>
<dbReference type="Proteomes" id="UP000029995">
    <property type="component" value="Unassembled WGS sequence"/>
</dbReference>
<name>A0A0A0D8L0_9PROT</name>
<dbReference type="AlphaFoldDB" id="A0A0A0D8L0"/>
<dbReference type="OrthoDB" id="465636at2"/>
<dbReference type="InterPro" id="IPR029063">
    <property type="entry name" value="SAM-dependent_MTases_sf"/>
</dbReference>
<dbReference type="RefSeq" id="WP_034833343.1">
    <property type="nucleotide sequence ID" value="NZ_JANX01000051.1"/>
</dbReference>
<dbReference type="Pfam" id="PF13428">
    <property type="entry name" value="TPR_14"/>
    <property type="match status" value="1"/>
</dbReference>
<reference evidence="6 7" key="1">
    <citation type="submission" date="2014-01" db="EMBL/GenBank/DDBJ databases">
        <title>Genome sequence determination for a cystic fibrosis isolate, Inquilinus limosus.</title>
        <authorList>
            <person name="Pino M."/>
            <person name="Di Conza J."/>
            <person name="Gutkind G."/>
        </authorList>
    </citation>
    <scope>NUCLEOTIDE SEQUENCE [LARGE SCALE GENOMIC DNA]</scope>
    <source>
        <strain evidence="6 7">MP06</strain>
    </source>
</reference>
<evidence type="ECO:0000256" key="4">
    <source>
        <dbReference type="PROSITE-ProRule" id="PRU00339"/>
    </source>
</evidence>
<organism evidence="6 7">
    <name type="scientific">Inquilinus limosus MP06</name>
    <dbReference type="NCBI Taxonomy" id="1398085"/>
    <lineage>
        <taxon>Bacteria</taxon>
        <taxon>Pseudomonadati</taxon>
        <taxon>Pseudomonadota</taxon>
        <taxon>Alphaproteobacteria</taxon>
        <taxon>Rhodospirillales</taxon>
        <taxon>Rhodospirillaceae</taxon>
        <taxon>Inquilinus</taxon>
    </lineage>
</organism>
<dbReference type="PANTHER" id="PTHR43464:SF19">
    <property type="entry name" value="UBIQUINONE BIOSYNTHESIS O-METHYLTRANSFERASE, MITOCHONDRIAL"/>
    <property type="match status" value="1"/>
</dbReference>
<dbReference type="CDD" id="cd02440">
    <property type="entry name" value="AdoMet_MTases"/>
    <property type="match status" value="1"/>
</dbReference>
<proteinExistence type="predicted"/>
<evidence type="ECO:0000256" key="1">
    <source>
        <dbReference type="ARBA" id="ARBA00022603"/>
    </source>
</evidence>